<evidence type="ECO:0000313" key="3">
    <source>
        <dbReference type="EMBL" id="BAD24995.1"/>
    </source>
</evidence>
<dbReference type="EMBL" id="AP003977">
    <property type="protein sequence ID" value="BAD25004.1"/>
    <property type="molecule type" value="Genomic_DNA"/>
</dbReference>
<reference evidence="5" key="3">
    <citation type="journal article" date="2005" name="Nature">
        <title>The map-based sequence of the rice genome.</title>
        <authorList>
            <consortium name="International rice genome sequencing project (IRGSP)"/>
            <person name="Matsumoto T."/>
            <person name="Wu J."/>
            <person name="Kanamori H."/>
            <person name="Katayose Y."/>
            <person name="Fujisawa M."/>
            <person name="Namiki N."/>
            <person name="Mizuno H."/>
            <person name="Yamamoto K."/>
            <person name="Antonio B.A."/>
            <person name="Baba T."/>
            <person name="Sakata K."/>
            <person name="Nagamura Y."/>
            <person name="Aoki H."/>
            <person name="Arikawa K."/>
            <person name="Arita K."/>
            <person name="Bito T."/>
            <person name="Chiden Y."/>
            <person name="Fujitsuka N."/>
            <person name="Fukunaka R."/>
            <person name="Hamada M."/>
            <person name="Harada C."/>
            <person name="Hayashi A."/>
            <person name="Hijishita S."/>
            <person name="Honda M."/>
            <person name="Hosokawa S."/>
            <person name="Ichikawa Y."/>
            <person name="Idonuma A."/>
            <person name="Iijima M."/>
            <person name="Ikeda M."/>
            <person name="Ikeno M."/>
            <person name="Ito K."/>
            <person name="Ito S."/>
            <person name="Ito T."/>
            <person name="Ito Y."/>
            <person name="Ito Y."/>
            <person name="Iwabuchi A."/>
            <person name="Kamiya K."/>
            <person name="Karasawa W."/>
            <person name="Kurita K."/>
            <person name="Katagiri S."/>
            <person name="Kikuta A."/>
            <person name="Kobayashi H."/>
            <person name="Kobayashi N."/>
            <person name="Machita K."/>
            <person name="Maehara T."/>
            <person name="Masukawa M."/>
            <person name="Mizubayashi T."/>
            <person name="Mukai Y."/>
            <person name="Nagasaki H."/>
            <person name="Nagata Y."/>
            <person name="Naito S."/>
            <person name="Nakashima M."/>
            <person name="Nakama Y."/>
            <person name="Nakamichi Y."/>
            <person name="Nakamura M."/>
            <person name="Meguro A."/>
            <person name="Negishi M."/>
            <person name="Ohta I."/>
            <person name="Ohta T."/>
            <person name="Okamoto M."/>
            <person name="Ono N."/>
            <person name="Saji S."/>
            <person name="Sakaguchi M."/>
            <person name="Sakai K."/>
            <person name="Shibata M."/>
            <person name="Shimokawa T."/>
            <person name="Song J."/>
            <person name="Takazaki Y."/>
            <person name="Terasawa K."/>
            <person name="Tsugane M."/>
            <person name="Tsuji K."/>
            <person name="Ueda S."/>
            <person name="Waki K."/>
            <person name="Yamagata H."/>
            <person name="Yamamoto M."/>
            <person name="Yamamoto S."/>
            <person name="Yamane H."/>
            <person name="Yoshiki S."/>
            <person name="Yoshihara R."/>
            <person name="Yukawa K."/>
            <person name="Zhong H."/>
            <person name="Yano M."/>
            <person name="Yuan Q."/>
            <person name="Ouyang S."/>
            <person name="Liu J."/>
            <person name="Jones K.M."/>
            <person name="Gansberger K."/>
            <person name="Moffat K."/>
            <person name="Hill J."/>
            <person name="Bera J."/>
            <person name="Fadrosh D."/>
            <person name="Jin S."/>
            <person name="Johri S."/>
            <person name="Kim M."/>
            <person name="Overton L."/>
            <person name="Reardon M."/>
            <person name="Tsitrin T."/>
            <person name="Vuong H."/>
            <person name="Weaver B."/>
            <person name="Ciecko A."/>
            <person name="Tallon L."/>
            <person name="Jackson J."/>
            <person name="Pai G."/>
            <person name="Aken S.V."/>
            <person name="Utterback T."/>
            <person name="Reidmuller S."/>
            <person name="Feldblyum T."/>
            <person name="Hsiao J."/>
            <person name="Zismann V."/>
            <person name="Iobst S."/>
            <person name="de Vazeille A.R."/>
            <person name="Buell C.R."/>
            <person name="Ying K."/>
            <person name="Li Y."/>
            <person name="Lu T."/>
            <person name="Huang Y."/>
            <person name="Zhao Q."/>
            <person name="Feng Q."/>
            <person name="Zhang L."/>
            <person name="Zhu J."/>
            <person name="Weng Q."/>
            <person name="Mu J."/>
            <person name="Lu Y."/>
            <person name="Fan D."/>
            <person name="Liu Y."/>
            <person name="Guan J."/>
            <person name="Zhang Y."/>
            <person name="Yu S."/>
            <person name="Liu X."/>
            <person name="Zhang Y."/>
            <person name="Hong G."/>
            <person name="Han B."/>
            <person name="Choisne N."/>
            <person name="Demange N."/>
            <person name="Orjeda G."/>
            <person name="Samain S."/>
            <person name="Cattolico L."/>
            <person name="Pelletier E."/>
            <person name="Couloux A."/>
            <person name="Segurens B."/>
            <person name="Wincker P."/>
            <person name="D'Hont A."/>
            <person name="Scarpelli C."/>
            <person name="Weissenbach J."/>
            <person name="Salanoubat M."/>
            <person name="Quetier F."/>
            <person name="Yu Y."/>
            <person name="Kim H.R."/>
            <person name="Rambo T."/>
            <person name="Currie J."/>
            <person name="Collura K."/>
            <person name="Luo M."/>
            <person name="Yang T."/>
            <person name="Ammiraju J.S.S."/>
            <person name="Engler F."/>
            <person name="Soderlund C."/>
            <person name="Wing R.A."/>
            <person name="Palmer L.E."/>
            <person name="de la Bastide M."/>
            <person name="Spiegel L."/>
            <person name="Nascimento L."/>
            <person name="Zutavern T."/>
            <person name="O'Shaughnessy A."/>
            <person name="Dike S."/>
            <person name="Dedhia N."/>
            <person name="Preston R."/>
            <person name="Balija V."/>
            <person name="McCombie W.R."/>
            <person name="Chow T."/>
            <person name="Chen H."/>
            <person name="Chung M."/>
            <person name="Chen C."/>
            <person name="Shaw J."/>
            <person name="Wu H."/>
            <person name="Hsiao K."/>
            <person name="Chao Y."/>
            <person name="Chu M."/>
            <person name="Cheng C."/>
            <person name="Hour A."/>
            <person name="Lee P."/>
            <person name="Lin S."/>
            <person name="Lin Y."/>
            <person name="Liou J."/>
            <person name="Liu S."/>
            <person name="Hsing Y."/>
            <person name="Raghuvanshi S."/>
            <person name="Mohanty A."/>
            <person name="Bharti A.K."/>
            <person name="Gaur A."/>
            <person name="Gupta V."/>
            <person name="Kumar D."/>
            <person name="Ravi V."/>
            <person name="Vij S."/>
            <person name="Kapur A."/>
            <person name="Khurana P."/>
            <person name="Khurana P."/>
            <person name="Khurana J.P."/>
            <person name="Tyagi A.K."/>
            <person name="Gaikwad K."/>
            <person name="Singh A."/>
            <person name="Dalal V."/>
            <person name="Srivastava S."/>
            <person name="Dixit A."/>
            <person name="Pal A.K."/>
            <person name="Ghazi I.A."/>
            <person name="Yadav M."/>
            <person name="Pandit A."/>
            <person name="Bhargava A."/>
            <person name="Sureshbabu K."/>
            <person name="Batra K."/>
            <person name="Sharma T.R."/>
            <person name="Mohapatra T."/>
            <person name="Singh N.K."/>
            <person name="Messing J."/>
            <person name="Nelson A.B."/>
            <person name="Fuks G."/>
            <person name="Kavchok S."/>
            <person name="Keizer G."/>
            <person name="Linton E."/>
            <person name="Llaca V."/>
            <person name="Song R."/>
            <person name="Tanyolac B."/>
            <person name="Young S."/>
            <person name="Ho-Il K."/>
            <person name="Hahn J.H."/>
            <person name="Sangsakoo G."/>
            <person name="Vanavichit A."/>
            <person name="de Mattos Luiz.A.T."/>
            <person name="Zimmer P.D."/>
            <person name="Malone G."/>
            <person name="Dellagostin O."/>
            <person name="de Oliveira A.C."/>
            <person name="Bevan M."/>
            <person name="Bancroft I."/>
            <person name="Minx P."/>
            <person name="Cordum H."/>
            <person name="Wilson R."/>
            <person name="Cheng Z."/>
            <person name="Jin W."/>
            <person name="Jiang J."/>
            <person name="Leong S.A."/>
            <person name="Iwama H."/>
            <person name="Gojobori T."/>
            <person name="Itoh T."/>
            <person name="Niimura Y."/>
            <person name="Fujii Y."/>
            <person name="Habara T."/>
            <person name="Sakai H."/>
            <person name="Sato Y."/>
            <person name="Wilson G."/>
            <person name="Kumar K."/>
            <person name="McCouch S."/>
            <person name="Juretic N."/>
            <person name="Hoen D."/>
            <person name="Wright S."/>
            <person name="Bruskiewich R."/>
            <person name="Bureau T."/>
            <person name="Miyao A."/>
            <person name="Hirochika H."/>
            <person name="Nishikawa T."/>
            <person name="Kadowaki K."/>
            <person name="Sugiura M."/>
            <person name="Burr B."/>
            <person name="Sasaki T."/>
        </authorList>
    </citation>
    <scope>NUCLEOTIDE SEQUENCE [LARGE SCALE GENOMIC DNA]</scope>
    <source>
        <strain evidence="5">cv. Nipponbare</strain>
    </source>
</reference>
<accession>Q6H8E5</accession>
<gene>
    <name evidence="3" type="ORF">OJ1003_F05.22</name>
    <name evidence="4" type="ORF">OJ1006_A02.5</name>
</gene>
<evidence type="ECO:0000256" key="2">
    <source>
        <dbReference type="SAM" id="SignalP"/>
    </source>
</evidence>
<evidence type="ECO:0008006" key="6">
    <source>
        <dbReference type="Google" id="ProtNLM"/>
    </source>
</evidence>
<feature type="chain" id="PRO_5010142007" description="Secreted protein" evidence="2">
    <location>
        <begin position="24"/>
        <end position="135"/>
    </location>
</feature>
<dbReference type="EMBL" id="AP003974">
    <property type="protein sequence ID" value="BAD24995.1"/>
    <property type="molecule type" value="Genomic_DNA"/>
</dbReference>
<organism evidence="4 5">
    <name type="scientific">Oryza sativa subsp. japonica</name>
    <name type="common">Rice</name>
    <dbReference type="NCBI Taxonomy" id="39947"/>
    <lineage>
        <taxon>Eukaryota</taxon>
        <taxon>Viridiplantae</taxon>
        <taxon>Streptophyta</taxon>
        <taxon>Embryophyta</taxon>
        <taxon>Tracheophyta</taxon>
        <taxon>Spermatophyta</taxon>
        <taxon>Magnoliopsida</taxon>
        <taxon>Liliopsida</taxon>
        <taxon>Poales</taxon>
        <taxon>Poaceae</taxon>
        <taxon>BOP clade</taxon>
        <taxon>Oryzoideae</taxon>
        <taxon>Oryzeae</taxon>
        <taxon>Oryzinae</taxon>
        <taxon>Oryza</taxon>
        <taxon>Oryza sativa</taxon>
    </lineage>
</organism>
<evidence type="ECO:0000313" key="5">
    <source>
        <dbReference type="Proteomes" id="UP000000763"/>
    </source>
</evidence>
<protein>
    <recommendedName>
        <fullName evidence="6">Secreted protein</fullName>
    </recommendedName>
</protein>
<evidence type="ECO:0000313" key="4">
    <source>
        <dbReference type="EMBL" id="BAD25004.1"/>
    </source>
</evidence>
<proteinExistence type="predicted"/>
<dbReference type="AlphaFoldDB" id="Q6H8E5"/>
<dbReference type="Proteomes" id="UP000000763">
    <property type="component" value="Chromosome 2"/>
</dbReference>
<name>Q6H8E5_ORYSJ</name>
<evidence type="ECO:0000256" key="1">
    <source>
        <dbReference type="SAM" id="MobiDB-lite"/>
    </source>
</evidence>
<reference evidence="3" key="1">
    <citation type="submission" date="2001-08" db="EMBL/GenBank/DDBJ databases">
        <title>Oryza sativa nipponbare(GA3) genomic DNA, chromosome 2, BAC clone:OJ1003_F05.</title>
        <authorList>
            <person name="Sasaki T."/>
            <person name="Matsumoto T."/>
            <person name="Yamamoto K."/>
        </authorList>
    </citation>
    <scope>NUCLEOTIDE SEQUENCE</scope>
</reference>
<reference evidence="5" key="4">
    <citation type="journal article" date="2008" name="Nucleic Acids Res.">
        <title>The rice annotation project database (RAP-DB): 2008 update.</title>
        <authorList>
            <consortium name="The rice annotation project (RAP)"/>
        </authorList>
    </citation>
    <scope>GENOME REANNOTATION</scope>
    <source>
        <strain evidence="5">cv. Nipponbare</strain>
    </source>
</reference>
<keyword evidence="2" id="KW-0732">Signal</keyword>
<feature type="signal peptide" evidence="2">
    <location>
        <begin position="1"/>
        <end position="23"/>
    </location>
</feature>
<reference evidence="4" key="2">
    <citation type="submission" date="2001-08" db="EMBL/GenBank/DDBJ databases">
        <title>Oryza sativa nipponbare(GA3) genomic DNA, chromosome 2, BAC clone:OJ1006_A02.</title>
        <authorList>
            <person name="Sasaki T."/>
            <person name="Matsumoto T."/>
            <person name="Yamamoto K."/>
        </authorList>
    </citation>
    <scope>NUCLEOTIDE SEQUENCE</scope>
</reference>
<feature type="compositionally biased region" description="Basic and acidic residues" evidence="1">
    <location>
        <begin position="36"/>
        <end position="73"/>
    </location>
</feature>
<feature type="region of interest" description="Disordered" evidence="1">
    <location>
        <begin position="36"/>
        <end position="76"/>
    </location>
</feature>
<sequence>MPVRPTVGLCLSLFLDMARPTLPQYLSKAPRQLARGRCERMDGREEARGHRAGAESRGKDGHDDVAVADETRAKGASRRAGHFLAVNRSGGRVTRQRWWRPTNFSILQVRASERFVSVSVCVQCAARSSRHPSGV</sequence>